<reference evidence="1" key="1">
    <citation type="submission" date="2020-10" db="EMBL/GenBank/DDBJ databases">
        <authorList>
            <person name="Kikuchi T."/>
        </authorList>
    </citation>
    <scope>NUCLEOTIDE SEQUENCE</scope>
    <source>
        <strain evidence="1">NKZ352</strain>
    </source>
</reference>
<protein>
    <submittedName>
        <fullName evidence="1">Uncharacterized protein</fullName>
    </submittedName>
</protein>
<evidence type="ECO:0000313" key="1">
    <source>
        <dbReference type="EMBL" id="CAD6189720.1"/>
    </source>
</evidence>
<name>A0A8S1H9J9_9PELO</name>
<evidence type="ECO:0000313" key="2">
    <source>
        <dbReference type="Proteomes" id="UP000835052"/>
    </source>
</evidence>
<dbReference type="EMBL" id="CAJGYM010000011">
    <property type="protein sequence ID" value="CAD6189720.1"/>
    <property type="molecule type" value="Genomic_DNA"/>
</dbReference>
<keyword evidence="2" id="KW-1185">Reference proteome</keyword>
<sequence length="82" mass="9011">MLAITCLNRNGTALRPREPKNANKSLGSINKTAHFAFACSLFPVVDETLETKHFQETAGLRASARKSFQVGRKLKSFTNATT</sequence>
<dbReference type="Proteomes" id="UP000835052">
    <property type="component" value="Unassembled WGS sequence"/>
</dbReference>
<accession>A0A8S1H9J9</accession>
<proteinExistence type="predicted"/>
<comment type="caution">
    <text evidence="1">The sequence shown here is derived from an EMBL/GenBank/DDBJ whole genome shotgun (WGS) entry which is preliminary data.</text>
</comment>
<dbReference type="AlphaFoldDB" id="A0A8S1H9J9"/>
<organism evidence="1 2">
    <name type="scientific">Caenorhabditis auriculariae</name>
    <dbReference type="NCBI Taxonomy" id="2777116"/>
    <lineage>
        <taxon>Eukaryota</taxon>
        <taxon>Metazoa</taxon>
        <taxon>Ecdysozoa</taxon>
        <taxon>Nematoda</taxon>
        <taxon>Chromadorea</taxon>
        <taxon>Rhabditida</taxon>
        <taxon>Rhabditina</taxon>
        <taxon>Rhabditomorpha</taxon>
        <taxon>Rhabditoidea</taxon>
        <taxon>Rhabditidae</taxon>
        <taxon>Peloderinae</taxon>
        <taxon>Caenorhabditis</taxon>
    </lineage>
</organism>
<gene>
    <name evidence="1" type="ORF">CAUJ_LOCUS5639</name>
</gene>